<evidence type="ECO:0000313" key="3">
    <source>
        <dbReference type="EMBL" id="QFZ17247.1"/>
    </source>
</evidence>
<dbReference type="Pfam" id="PF00300">
    <property type="entry name" value="His_Phos_1"/>
    <property type="match status" value="1"/>
</dbReference>
<sequence length="204" mass="22580">MTLNRLVLWRHGETDHNATGRMQGHLDSALTETGWNQARFAVPVLAGFAPELVVASDLHRARDTASVFTEVTGVELRIDERLRETHLGKWQGLTTTEIEVEWPGMLELWRADGTLAPPDGETRVEVSERALAVVDEVDREFSGTVMLCAHGGLISALTGRLLELPVDRWGLLGGIGNCHWTVFTRRPGGDGRWRLSSYNAGTTR</sequence>
<dbReference type="SUPFAM" id="SSF53254">
    <property type="entry name" value="Phosphoglycerate mutase-like"/>
    <property type="match status" value="1"/>
</dbReference>
<dbReference type="Proteomes" id="UP000325787">
    <property type="component" value="Chromosome"/>
</dbReference>
<dbReference type="GO" id="GO:0005737">
    <property type="term" value="C:cytoplasm"/>
    <property type="evidence" value="ECO:0007669"/>
    <property type="project" value="TreeGrafter"/>
</dbReference>
<dbReference type="SMART" id="SM00855">
    <property type="entry name" value="PGAM"/>
    <property type="match status" value="1"/>
</dbReference>
<protein>
    <submittedName>
        <fullName evidence="3">Histidine phosphatase family protein</fullName>
    </submittedName>
</protein>
<feature type="active site" description="Tele-phosphohistidine intermediate" evidence="1">
    <location>
        <position position="11"/>
    </location>
</feature>
<reference evidence="4" key="1">
    <citation type="journal article" date="2021" name="Curr. Microbiol.">
        <title>Complete genome of nocamycin-producing strain Saccharothrix syringae NRRL B-16468 reveals the biosynthetic potential for secondary metabolites.</title>
        <authorList>
            <person name="Mo X."/>
            <person name="Yang S."/>
        </authorList>
    </citation>
    <scope>NUCLEOTIDE SEQUENCE [LARGE SCALE GENOMIC DNA]</scope>
    <source>
        <strain evidence="4">ATCC 51364 / DSM 43886 / JCM 6844 / KCTC 9398 / NBRC 14523 / NRRL B-16468 / INA 2240</strain>
    </source>
</reference>
<dbReference type="EMBL" id="CP034550">
    <property type="protein sequence ID" value="QFZ17247.1"/>
    <property type="molecule type" value="Genomic_DNA"/>
</dbReference>
<dbReference type="RefSeq" id="WP_033427604.1">
    <property type="nucleotide sequence ID" value="NZ_CP034550.1"/>
</dbReference>
<evidence type="ECO:0000313" key="4">
    <source>
        <dbReference type="Proteomes" id="UP000325787"/>
    </source>
</evidence>
<dbReference type="InterPro" id="IPR013078">
    <property type="entry name" value="His_Pase_superF_clade-1"/>
</dbReference>
<dbReference type="KEGG" id="ssyi:EKG83_07000"/>
<name>A0A5Q0GT58_SACSY</name>
<feature type="active site" description="Proton donor/acceptor" evidence="1">
    <location>
        <position position="84"/>
    </location>
</feature>
<evidence type="ECO:0000256" key="1">
    <source>
        <dbReference type="PIRSR" id="PIRSR613078-1"/>
    </source>
</evidence>
<dbReference type="PANTHER" id="PTHR48100">
    <property type="entry name" value="BROAD-SPECIFICITY PHOSPHATASE YOR283W-RELATED"/>
    <property type="match status" value="1"/>
</dbReference>
<organism evidence="3 4">
    <name type="scientific">Saccharothrix syringae</name>
    <name type="common">Nocardiopsis syringae</name>
    <dbReference type="NCBI Taxonomy" id="103733"/>
    <lineage>
        <taxon>Bacteria</taxon>
        <taxon>Bacillati</taxon>
        <taxon>Actinomycetota</taxon>
        <taxon>Actinomycetes</taxon>
        <taxon>Pseudonocardiales</taxon>
        <taxon>Pseudonocardiaceae</taxon>
        <taxon>Saccharothrix</taxon>
    </lineage>
</organism>
<dbReference type="InterPro" id="IPR050275">
    <property type="entry name" value="PGM_Phosphatase"/>
</dbReference>
<dbReference type="AlphaFoldDB" id="A0A5Q0GT58"/>
<dbReference type="InterPro" id="IPR029033">
    <property type="entry name" value="His_PPase_superfam"/>
</dbReference>
<dbReference type="InterPro" id="IPR001345">
    <property type="entry name" value="PG/BPGM_mutase_AS"/>
</dbReference>
<feature type="binding site" evidence="2">
    <location>
        <position position="60"/>
    </location>
    <ligand>
        <name>substrate</name>
    </ligand>
</feature>
<dbReference type="Gene3D" id="3.40.50.1240">
    <property type="entry name" value="Phosphoglycerate mutase-like"/>
    <property type="match status" value="1"/>
</dbReference>
<gene>
    <name evidence="3" type="ORF">EKG83_07000</name>
</gene>
<evidence type="ECO:0000256" key="2">
    <source>
        <dbReference type="PIRSR" id="PIRSR613078-2"/>
    </source>
</evidence>
<dbReference type="OrthoDB" id="9781415at2"/>
<keyword evidence="4" id="KW-1185">Reference proteome</keyword>
<dbReference type="GO" id="GO:0016791">
    <property type="term" value="F:phosphatase activity"/>
    <property type="evidence" value="ECO:0007669"/>
    <property type="project" value="TreeGrafter"/>
</dbReference>
<dbReference type="CDD" id="cd07067">
    <property type="entry name" value="HP_PGM_like"/>
    <property type="match status" value="1"/>
</dbReference>
<accession>A0A5Q0GT58</accession>
<proteinExistence type="predicted"/>
<feature type="binding site" evidence="2">
    <location>
        <begin position="10"/>
        <end position="17"/>
    </location>
    <ligand>
        <name>substrate</name>
    </ligand>
</feature>
<dbReference type="PANTHER" id="PTHR48100:SF62">
    <property type="entry name" value="GLUCOSYL-3-PHOSPHOGLYCERATE PHOSPHATASE"/>
    <property type="match status" value="1"/>
</dbReference>
<dbReference type="PROSITE" id="PS00175">
    <property type="entry name" value="PG_MUTASE"/>
    <property type="match status" value="1"/>
</dbReference>